<evidence type="ECO:0000259" key="6">
    <source>
        <dbReference type="Pfam" id="PF00931"/>
    </source>
</evidence>
<dbReference type="AlphaFoldDB" id="A0A835ACZ5"/>
<feature type="domain" description="Disease resistance N-terminal" evidence="7">
    <location>
        <begin position="9"/>
        <end position="99"/>
    </location>
</feature>
<dbReference type="Pfam" id="PF00931">
    <property type="entry name" value="NB-ARC"/>
    <property type="match status" value="1"/>
</dbReference>
<feature type="domain" description="NB-ARC" evidence="6">
    <location>
        <begin position="193"/>
        <end position="276"/>
    </location>
</feature>
<accession>A0A835ACZ5</accession>
<evidence type="ECO:0000313" key="8">
    <source>
        <dbReference type="EMBL" id="KAF8662458.1"/>
    </source>
</evidence>
<sequence length="276" mass="31291">METAAVSAVLNTLAPKIFSFLQENHNLRKDLERDLKYIRKELRMIAAAIEEHDRRSWHDGATISDVQTFWAEDVRELAYCIEDSIDRFLHRVTGEPDAPPSSLHRRGHRMKTMALRTKFAAEIRELRKRSEDASRLRERYTSGFKMGASSAAGSTFFPASSDTDTTPAAELVGMDVPRDELLDLIREAEDHPKQLKVISIVGFGGLGKTALARQVYNSIAAGEQLYEPRVWVRAADKDARDVLKEILHQIESGMQIRDGYCCDLITSIRNFLLSKR</sequence>
<dbReference type="Gene3D" id="3.40.50.300">
    <property type="entry name" value="P-loop containing nucleotide triphosphate hydrolases"/>
    <property type="match status" value="1"/>
</dbReference>
<dbReference type="OrthoDB" id="686224at2759"/>
<dbReference type="InterPro" id="IPR027417">
    <property type="entry name" value="P-loop_NTPase"/>
</dbReference>
<evidence type="ECO:0000256" key="3">
    <source>
        <dbReference type="ARBA" id="ARBA00022737"/>
    </source>
</evidence>
<evidence type="ECO:0000313" key="9">
    <source>
        <dbReference type="Proteomes" id="UP000636709"/>
    </source>
</evidence>
<protein>
    <submittedName>
        <fullName evidence="8">Uncharacterized protein</fullName>
    </submittedName>
</protein>
<keyword evidence="9" id="KW-1185">Reference proteome</keyword>
<evidence type="ECO:0000256" key="2">
    <source>
        <dbReference type="ARBA" id="ARBA00022614"/>
    </source>
</evidence>
<dbReference type="PANTHER" id="PTHR19338">
    <property type="entry name" value="TRANSLOCASE OF INNER MITOCHONDRIAL MEMBRANE 13 HOMOLOG"/>
    <property type="match status" value="1"/>
</dbReference>
<name>A0A835ACZ5_9POAL</name>
<dbReference type="GO" id="GO:0043531">
    <property type="term" value="F:ADP binding"/>
    <property type="evidence" value="ECO:0007669"/>
    <property type="project" value="InterPro"/>
</dbReference>
<keyword evidence="2" id="KW-0433">Leucine-rich repeat</keyword>
<keyword evidence="5" id="KW-0611">Plant defense</keyword>
<dbReference type="GO" id="GO:0006952">
    <property type="term" value="P:defense response"/>
    <property type="evidence" value="ECO:0007669"/>
    <property type="project" value="UniProtKB-KW"/>
</dbReference>
<dbReference type="InterPro" id="IPR038005">
    <property type="entry name" value="RX-like_CC"/>
</dbReference>
<dbReference type="CDD" id="cd14798">
    <property type="entry name" value="RX-CC_like"/>
    <property type="match status" value="1"/>
</dbReference>
<proteinExistence type="inferred from homology"/>
<evidence type="ECO:0000256" key="1">
    <source>
        <dbReference type="ARBA" id="ARBA00008894"/>
    </source>
</evidence>
<dbReference type="SUPFAM" id="SSF52540">
    <property type="entry name" value="P-loop containing nucleoside triphosphate hydrolases"/>
    <property type="match status" value="1"/>
</dbReference>
<dbReference type="PANTHER" id="PTHR19338:SF34">
    <property type="entry name" value="OS10G0370400 PROTEIN"/>
    <property type="match status" value="1"/>
</dbReference>
<dbReference type="EMBL" id="JACEFO010002380">
    <property type="protein sequence ID" value="KAF8662458.1"/>
    <property type="molecule type" value="Genomic_DNA"/>
</dbReference>
<dbReference type="Pfam" id="PF18052">
    <property type="entry name" value="Rx_N"/>
    <property type="match status" value="1"/>
</dbReference>
<evidence type="ECO:0000256" key="4">
    <source>
        <dbReference type="ARBA" id="ARBA00022741"/>
    </source>
</evidence>
<gene>
    <name evidence="8" type="ORF">HU200_056044</name>
</gene>
<keyword evidence="3" id="KW-0677">Repeat</keyword>
<keyword evidence="4" id="KW-0547">Nucleotide-binding</keyword>
<reference evidence="8" key="1">
    <citation type="submission" date="2020-07" db="EMBL/GenBank/DDBJ databases">
        <title>Genome sequence and genetic diversity analysis of an under-domesticated orphan crop, white fonio (Digitaria exilis).</title>
        <authorList>
            <person name="Bennetzen J.L."/>
            <person name="Chen S."/>
            <person name="Ma X."/>
            <person name="Wang X."/>
            <person name="Yssel A.E.J."/>
            <person name="Chaluvadi S.R."/>
            <person name="Johnson M."/>
            <person name="Gangashetty P."/>
            <person name="Hamidou F."/>
            <person name="Sanogo M.D."/>
            <person name="Zwaenepoel A."/>
            <person name="Wallace J."/>
            <person name="Van De Peer Y."/>
            <person name="Van Deynze A."/>
        </authorList>
    </citation>
    <scope>NUCLEOTIDE SEQUENCE</scope>
    <source>
        <tissue evidence="8">Leaves</tissue>
    </source>
</reference>
<dbReference type="Proteomes" id="UP000636709">
    <property type="component" value="Unassembled WGS sequence"/>
</dbReference>
<organism evidence="8 9">
    <name type="scientific">Digitaria exilis</name>
    <dbReference type="NCBI Taxonomy" id="1010633"/>
    <lineage>
        <taxon>Eukaryota</taxon>
        <taxon>Viridiplantae</taxon>
        <taxon>Streptophyta</taxon>
        <taxon>Embryophyta</taxon>
        <taxon>Tracheophyta</taxon>
        <taxon>Spermatophyta</taxon>
        <taxon>Magnoliopsida</taxon>
        <taxon>Liliopsida</taxon>
        <taxon>Poales</taxon>
        <taxon>Poaceae</taxon>
        <taxon>PACMAD clade</taxon>
        <taxon>Panicoideae</taxon>
        <taxon>Panicodae</taxon>
        <taxon>Paniceae</taxon>
        <taxon>Anthephorinae</taxon>
        <taxon>Digitaria</taxon>
    </lineage>
</organism>
<dbReference type="InterPro" id="IPR041118">
    <property type="entry name" value="Rx_N"/>
</dbReference>
<evidence type="ECO:0000256" key="5">
    <source>
        <dbReference type="ARBA" id="ARBA00022821"/>
    </source>
</evidence>
<evidence type="ECO:0000259" key="7">
    <source>
        <dbReference type="Pfam" id="PF18052"/>
    </source>
</evidence>
<comment type="caution">
    <text evidence="8">The sequence shown here is derived from an EMBL/GenBank/DDBJ whole genome shotgun (WGS) entry which is preliminary data.</text>
</comment>
<dbReference type="InterPro" id="IPR002182">
    <property type="entry name" value="NB-ARC"/>
</dbReference>
<dbReference type="Gene3D" id="1.20.5.4130">
    <property type="match status" value="1"/>
</dbReference>
<comment type="similarity">
    <text evidence="1">Belongs to the disease resistance NB-LRR family.</text>
</comment>